<evidence type="ECO:0000313" key="2">
    <source>
        <dbReference type="Proteomes" id="UP000576082"/>
    </source>
</evidence>
<dbReference type="EMBL" id="JABANE010000242">
    <property type="protein sequence ID" value="NME72914.1"/>
    <property type="molecule type" value="Genomic_DNA"/>
</dbReference>
<accession>A0A7X9XDQ7</accession>
<protein>
    <submittedName>
        <fullName evidence="1">Uncharacterized protein</fullName>
    </submittedName>
</protein>
<keyword evidence="2" id="KW-1185">Reference proteome</keyword>
<comment type="caution">
    <text evidence="1">The sequence shown here is derived from an EMBL/GenBank/DDBJ whole genome shotgun (WGS) entry which is preliminary data.</text>
</comment>
<proteinExistence type="predicted"/>
<gene>
    <name evidence="1" type="ORF">HHU12_33460</name>
</gene>
<sequence>MKIKRNQLRLFGLALIIISAGLIARELSQYNKLPGMDDPISLIADFLKYKENAVTNGIIWAGLSKLDDIYV</sequence>
<evidence type="ECO:0000313" key="1">
    <source>
        <dbReference type="EMBL" id="NME72914.1"/>
    </source>
</evidence>
<dbReference type="RefSeq" id="WP_169661069.1">
    <property type="nucleotide sequence ID" value="NZ_JABANE010000242.1"/>
</dbReference>
<reference evidence="1 2" key="1">
    <citation type="submission" date="2020-04" db="EMBL/GenBank/DDBJ databases">
        <title>Flammeovirga sp. SR4, a novel species isolated from seawater.</title>
        <authorList>
            <person name="Wang X."/>
        </authorList>
    </citation>
    <scope>NUCLEOTIDE SEQUENCE [LARGE SCALE GENOMIC DNA]</scope>
    <source>
        <strain evidence="1 2">ATCC 23126</strain>
    </source>
</reference>
<organism evidence="1 2">
    <name type="scientific">Flammeovirga aprica JL-4</name>
    <dbReference type="NCBI Taxonomy" id="694437"/>
    <lineage>
        <taxon>Bacteria</taxon>
        <taxon>Pseudomonadati</taxon>
        <taxon>Bacteroidota</taxon>
        <taxon>Cytophagia</taxon>
        <taxon>Cytophagales</taxon>
        <taxon>Flammeovirgaceae</taxon>
        <taxon>Flammeovirga</taxon>
    </lineage>
</organism>
<name>A0A7X9XDQ7_9BACT</name>
<dbReference type="AlphaFoldDB" id="A0A7X9XDQ7"/>
<dbReference type="Proteomes" id="UP000576082">
    <property type="component" value="Unassembled WGS sequence"/>
</dbReference>